<dbReference type="InterPro" id="IPR011990">
    <property type="entry name" value="TPR-like_helical_dom_sf"/>
</dbReference>
<dbReference type="EMBL" id="JAJKFT010000004">
    <property type="protein sequence ID" value="MCC9628788.1"/>
    <property type="molecule type" value="Genomic_DNA"/>
</dbReference>
<sequence length="164" mass="18686">MNSPTEETVAPAEIASWSALPPESKKLFQLAAENWDQSEVASQYVERALEESNDMETLVSAYRYYFYKSQPTRALELAEMVLERIRSEQNLPTEWDELEPLLATHQQNLPMRLYLTAYAAKALLMAQLGDYEAAKTIAARVSVLDPRREFCATTVHEVLTNPEE</sequence>
<proteinExistence type="predicted"/>
<name>A0A9X1MKS6_9BACT</name>
<dbReference type="RefSeq" id="WP_230218263.1">
    <property type="nucleotide sequence ID" value="NZ_JAJKFT010000004.1"/>
</dbReference>
<evidence type="ECO:0008006" key="3">
    <source>
        <dbReference type="Google" id="ProtNLM"/>
    </source>
</evidence>
<gene>
    <name evidence="1" type="ORF">LOC68_10295</name>
</gene>
<accession>A0A9X1MKS6</accession>
<dbReference type="SUPFAM" id="SSF48452">
    <property type="entry name" value="TPR-like"/>
    <property type="match status" value="1"/>
</dbReference>
<evidence type="ECO:0000313" key="1">
    <source>
        <dbReference type="EMBL" id="MCC9628788.1"/>
    </source>
</evidence>
<keyword evidence="2" id="KW-1185">Reference proteome</keyword>
<protein>
    <recommendedName>
        <fullName evidence="3">Tetratricopeptide repeat protein</fullName>
    </recommendedName>
</protein>
<evidence type="ECO:0000313" key="2">
    <source>
        <dbReference type="Proteomes" id="UP001139103"/>
    </source>
</evidence>
<comment type="caution">
    <text evidence="1">The sequence shown here is derived from an EMBL/GenBank/DDBJ whole genome shotgun (WGS) entry which is preliminary data.</text>
</comment>
<organism evidence="1 2">
    <name type="scientific">Blastopirellula sediminis</name>
    <dbReference type="NCBI Taxonomy" id="2894196"/>
    <lineage>
        <taxon>Bacteria</taxon>
        <taxon>Pseudomonadati</taxon>
        <taxon>Planctomycetota</taxon>
        <taxon>Planctomycetia</taxon>
        <taxon>Pirellulales</taxon>
        <taxon>Pirellulaceae</taxon>
        <taxon>Blastopirellula</taxon>
    </lineage>
</organism>
<reference evidence="1" key="1">
    <citation type="submission" date="2021-11" db="EMBL/GenBank/DDBJ databases">
        <title>Genome sequence.</title>
        <authorList>
            <person name="Sun Q."/>
        </authorList>
    </citation>
    <scope>NUCLEOTIDE SEQUENCE</scope>
    <source>
        <strain evidence="1">JC732</strain>
    </source>
</reference>
<dbReference type="Proteomes" id="UP001139103">
    <property type="component" value="Unassembled WGS sequence"/>
</dbReference>
<dbReference type="AlphaFoldDB" id="A0A9X1MKS6"/>